<feature type="domain" description="Cas12f1-like TNB" evidence="9">
    <location>
        <begin position="375"/>
        <end position="439"/>
    </location>
</feature>
<feature type="domain" description="Transposase putative helix-turn-helix" evidence="10">
    <location>
        <begin position="8"/>
        <end position="49"/>
    </location>
</feature>
<dbReference type="RefSeq" id="WP_049978503.1">
    <property type="nucleotide sequence ID" value="NZ_JHDU01000036.1"/>
</dbReference>
<gene>
    <name evidence="11" type="ORF">DC60_02790</name>
</gene>
<feature type="compositionally biased region" description="Basic and acidic residues" evidence="7">
    <location>
        <begin position="459"/>
        <end position="479"/>
    </location>
</feature>
<feature type="compositionally biased region" description="Polar residues" evidence="7">
    <location>
        <begin position="444"/>
        <end position="456"/>
    </location>
</feature>
<feature type="domain" description="Probable transposase IS891/IS1136/IS1341" evidence="8">
    <location>
        <begin position="222"/>
        <end position="345"/>
    </location>
</feature>
<feature type="compositionally biased region" description="Basic residues" evidence="7">
    <location>
        <begin position="288"/>
        <end position="301"/>
    </location>
</feature>
<dbReference type="InterPro" id="IPR001959">
    <property type="entry name" value="Transposase"/>
</dbReference>
<keyword evidence="6" id="KW-0233">DNA recombination</keyword>
<comment type="caution">
    <text evidence="11">The sequence shown here is derived from an EMBL/GenBank/DDBJ whole genome shotgun (WGS) entry which is preliminary data.</text>
</comment>
<evidence type="ECO:0000313" key="11">
    <source>
        <dbReference type="EMBL" id="KDR60930.1"/>
    </source>
</evidence>
<evidence type="ECO:0000259" key="8">
    <source>
        <dbReference type="Pfam" id="PF01385"/>
    </source>
</evidence>
<feature type="region of interest" description="Disordered" evidence="7">
    <location>
        <begin position="444"/>
        <end position="506"/>
    </location>
</feature>
<accession>A0ABR4S653</accession>
<keyword evidence="4" id="KW-0862">Zinc</keyword>
<dbReference type="EMBL" id="JHDU01000036">
    <property type="protein sequence ID" value="KDR60930.1"/>
    <property type="molecule type" value="Genomic_DNA"/>
</dbReference>
<feature type="compositionally biased region" description="Pro residues" evidence="7">
    <location>
        <begin position="481"/>
        <end position="498"/>
    </location>
</feature>
<evidence type="ECO:0000256" key="6">
    <source>
        <dbReference type="ARBA" id="ARBA00023172"/>
    </source>
</evidence>
<keyword evidence="5" id="KW-0238">DNA-binding</keyword>
<dbReference type="Proteomes" id="UP000027443">
    <property type="component" value="Unassembled WGS sequence"/>
</dbReference>
<comment type="similarity">
    <text evidence="1">In the C-terminal section; belongs to the transposase 35 family.</text>
</comment>
<evidence type="ECO:0000256" key="5">
    <source>
        <dbReference type="ARBA" id="ARBA00023125"/>
    </source>
</evidence>
<sequence>MASTKTVVLRAFKFTLAPTAAQEQQLLRWCGNARLAFNYALASKRAAHTEWRAQVDALVTSGVKEPVARKRVTGPKTPTKPAVYKAFIAERGDTREGVDGVCPWAHEINTHVFQSAFIDADRAWNNWLDSFKGTRKGRRVGYPRFKKRGRARDAFRLHHTVTKPTIRFSTHRRLRLPTFGEVRLHDSARTLVRQIDRGTALVQSVTVSRAGHRWYASVLCKVEMDLPSCPTRSQQAAGTVGIDFGVKALAALSKPLVPDRPESTLLPNPRHLAKAAHRLKRAQQTLSRRQKGSARREKARRRVARLHHEVAVRRQSALHQITKRLTTRFATIAVEDLHVSGMTRSARGTMDKPGRKVRQKAGLNRAILDASMAEARRQITYKTSWYGSRLAVLDRWWPSSKTCSACGWQNPSLTLADRVFECAQCGLTLDRDLNAARNIEQHATQVASGTGETQNARGEPVRLPRPRAEKQGSTKREDTGPPGPVPPRRSNPPTPPNPRQGQAKLF</sequence>
<evidence type="ECO:0000256" key="7">
    <source>
        <dbReference type="SAM" id="MobiDB-lite"/>
    </source>
</evidence>
<evidence type="ECO:0000256" key="3">
    <source>
        <dbReference type="ARBA" id="ARBA00022723"/>
    </source>
</evidence>
<reference evidence="11 12" key="1">
    <citation type="submission" date="2014-03" db="EMBL/GenBank/DDBJ databases">
        <title>Genome Sequence of Streptomyces wadayamensis A23 strain, an endophytic actinobacteria from Citrus reticulata.</title>
        <authorList>
            <person name="de Oliveira L.G."/>
            <person name="Tormet G.D."/>
            <person name="Marcon J."/>
            <person name="Samborsky M."/>
            <person name="Araujo W.L."/>
            <person name="de Azevedo J.L."/>
        </authorList>
    </citation>
    <scope>NUCLEOTIDE SEQUENCE [LARGE SCALE GENOMIC DNA]</scope>
    <source>
        <strain evidence="11 12">A23</strain>
    </source>
</reference>
<feature type="region of interest" description="Disordered" evidence="7">
    <location>
        <begin position="281"/>
        <end position="301"/>
    </location>
</feature>
<keyword evidence="12" id="KW-1185">Reference proteome</keyword>
<evidence type="ECO:0000259" key="9">
    <source>
        <dbReference type="Pfam" id="PF07282"/>
    </source>
</evidence>
<keyword evidence="3" id="KW-0479">Metal-binding</keyword>
<dbReference type="Pfam" id="PF07282">
    <property type="entry name" value="Cas12f1-like_TNB"/>
    <property type="match status" value="1"/>
</dbReference>
<dbReference type="InterPro" id="IPR021027">
    <property type="entry name" value="Transposase_put_HTH"/>
</dbReference>
<dbReference type="NCBIfam" id="NF040570">
    <property type="entry name" value="guided_TnpB"/>
    <property type="match status" value="1"/>
</dbReference>
<evidence type="ECO:0000259" key="10">
    <source>
        <dbReference type="Pfam" id="PF12323"/>
    </source>
</evidence>
<proteinExistence type="inferred from homology"/>
<dbReference type="Pfam" id="PF01385">
    <property type="entry name" value="OrfB_IS605"/>
    <property type="match status" value="1"/>
</dbReference>
<evidence type="ECO:0000313" key="12">
    <source>
        <dbReference type="Proteomes" id="UP000027443"/>
    </source>
</evidence>
<organism evidence="11 12">
    <name type="scientific">Streptomyces wadayamensis</name>
    <dbReference type="NCBI Taxonomy" id="141454"/>
    <lineage>
        <taxon>Bacteria</taxon>
        <taxon>Bacillati</taxon>
        <taxon>Actinomycetota</taxon>
        <taxon>Actinomycetes</taxon>
        <taxon>Kitasatosporales</taxon>
        <taxon>Streptomycetaceae</taxon>
        <taxon>Streptomyces</taxon>
    </lineage>
</organism>
<protein>
    <submittedName>
        <fullName evidence="11">Transposase</fullName>
    </submittedName>
</protein>
<evidence type="ECO:0000256" key="1">
    <source>
        <dbReference type="ARBA" id="ARBA00008761"/>
    </source>
</evidence>
<keyword evidence="2" id="KW-0815">Transposition</keyword>
<evidence type="ECO:0000256" key="4">
    <source>
        <dbReference type="ARBA" id="ARBA00022833"/>
    </source>
</evidence>
<dbReference type="Pfam" id="PF12323">
    <property type="entry name" value="HTH_OrfB_IS605"/>
    <property type="match status" value="1"/>
</dbReference>
<evidence type="ECO:0000256" key="2">
    <source>
        <dbReference type="ARBA" id="ARBA00022578"/>
    </source>
</evidence>
<dbReference type="InterPro" id="IPR010095">
    <property type="entry name" value="Cas12f1-like_TNB"/>
</dbReference>
<name>A0ABR4S653_9ACTN</name>